<dbReference type="GO" id="GO:0003700">
    <property type="term" value="F:DNA-binding transcription factor activity"/>
    <property type="evidence" value="ECO:0007669"/>
    <property type="project" value="InterPro"/>
</dbReference>
<feature type="domain" description="HTH araC/xylS-type" evidence="4">
    <location>
        <begin position="106"/>
        <end position="185"/>
    </location>
</feature>
<accession>A0A3B0TVL4</accession>
<dbReference type="InterPro" id="IPR018062">
    <property type="entry name" value="HTH_AraC-typ_CS"/>
</dbReference>
<dbReference type="PANTHER" id="PTHR43280:SF2">
    <property type="entry name" value="HTH-TYPE TRANSCRIPTIONAL REGULATOR EXSA"/>
    <property type="match status" value="1"/>
</dbReference>
<evidence type="ECO:0000313" key="5">
    <source>
        <dbReference type="EMBL" id="VAW20790.1"/>
    </source>
</evidence>
<dbReference type="Gene3D" id="1.10.10.60">
    <property type="entry name" value="Homeodomain-like"/>
    <property type="match status" value="2"/>
</dbReference>
<protein>
    <submittedName>
        <fullName evidence="5">Transcriptional regulator, AraC family</fullName>
    </submittedName>
</protein>
<sequence>MYFCFYMDNYTLYIKNMVCPRCIEAVQDLLQNEKLDIEYIELGKVVLNNKLTPEDLPKLGELLKKRGFELLQDKNKRIIDEIKTEIIKIIHYDKDIEGHVNISHHISKALGYDYSYLSSLFSSIMGVTIEKYLIAQKIEKAKELLIYDELSISEIAYQLNYSSSQHFSRQFKAVTGLSPSSFNKNRKARRKPLNEI</sequence>
<dbReference type="SMART" id="SM00342">
    <property type="entry name" value="HTH_ARAC"/>
    <property type="match status" value="1"/>
</dbReference>
<dbReference type="SUPFAM" id="SSF46689">
    <property type="entry name" value="Homeodomain-like"/>
    <property type="match status" value="1"/>
</dbReference>
<dbReference type="PROSITE" id="PS01124">
    <property type="entry name" value="HTH_ARAC_FAMILY_2"/>
    <property type="match status" value="1"/>
</dbReference>
<dbReference type="PANTHER" id="PTHR43280">
    <property type="entry name" value="ARAC-FAMILY TRANSCRIPTIONAL REGULATOR"/>
    <property type="match status" value="1"/>
</dbReference>
<dbReference type="PROSITE" id="PS00041">
    <property type="entry name" value="HTH_ARAC_FAMILY_1"/>
    <property type="match status" value="1"/>
</dbReference>
<dbReference type="InterPro" id="IPR009057">
    <property type="entry name" value="Homeodomain-like_sf"/>
</dbReference>
<dbReference type="EMBL" id="UOEP01000128">
    <property type="protein sequence ID" value="VAW20790.1"/>
    <property type="molecule type" value="Genomic_DNA"/>
</dbReference>
<dbReference type="AlphaFoldDB" id="A0A3B0TVL4"/>
<dbReference type="Pfam" id="PF12833">
    <property type="entry name" value="HTH_18"/>
    <property type="match status" value="1"/>
</dbReference>
<name>A0A3B0TVL4_9ZZZZ</name>
<dbReference type="InterPro" id="IPR018060">
    <property type="entry name" value="HTH_AraC"/>
</dbReference>
<keyword evidence="3" id="KW-0804">Transcription</keyword>
<organism evidence="5">
    <name type="scientific">hydrothermal vent metagenome</name>
    <dbReference type="NCBI Taxonomy" id="652676"/>
    <lineage>
        <taxon>unclassified sequences</taxon>
        <taxon>metagenomes</taxon>
        <taxon>ecological metagenomes</taxon>
    </lineage>
</organism>
<gene>
    <name evidence="5" type="ORF">MNBD_BACTEROID01-1142</name>
</gene>
<proteinExistence type="predicted"/>
<reference evidence="5" key="1">
    <citation type="submission" date="2018-06" db="EMBL/GenBank/DDBJ databases">
        <authorList>
            <person name="Zhirakovskaya E."/>
        </authorList>
    </citation>
    <scope>NUCLEOTIDE SEQUENCE</scope>
</reference>
<evidence type="ECO:0000256" key="1">
    <source>
        <dbReference type="ARBA" id="ARBA00023015"/>
    </source>
</evidence>
<dbReference type="PRINTS" id="PR00032">
    <property type="entry name" value="HTHARAC"/>
</dbReference>
<evidence type="ECO:0000259" key="4">
    <source>
        <dbReference type="PROSITE" id="PS01124"/>
    </source>
</evidence>
<dbReference type="GO" id="GO:0043565">
    <property type="term" value="F:sequence-specific DNA binding"/>
    <property type="evidence" value="ECO:0007669"/>
    <property type="project" value="InterPro"/>
</dbReference>
<evidence type="ECO:0000256" key="3">
    <source>
        <dbReference type="ARBA" id="ARBA00023163"/>
    </source>
</evidence>
<keyword evidence="1" id="KW-0805">Transcription regulation</keyword>
<evidence type="ECO:0000256" key="2">
    <source>
        <dbReference type="ARBA" id="ARBA00023125"/>
    </source>
</evidence>
<dbReference type="InterPro" id="IPR020449">
    <property type="entry name" value="Tscrpt_reg_AraC-type_HTH"/>
</dbReference>
<keyword evidence="2" id="KW-0238">DNA-binding</keyword>